<gene>
    <name evidence="4" type="ORF">HGO97_011650</name>
</gene>
<evidence type="ECO:0000256" key="2">
    <source>
        <dbReference type="SAM" id="Phobius"/>
    </source>
</evidence>
<dbReference type="PANTHER" id="PTHR41259">
    <property type="entry name" value="DOUBLE-STRAND BREAK REPAIR RAD50 ATPASE, PUTATIVE-RELATED"/>
    <property type="match status" value="1"/>
</dbReference>
<feature type="transmembrane region" description="Helical" evidence="2">
    <location>
        <begin position="301"/>
        <end position="324"/>
    </location>
</feature>
<dbReference type="PANTHER" id="PTHR41259:SF1">
    <property type="entry name" value="DOUBLE-STRAND BREAK REPAIR RAD50 ATPASE, PUTATIVE-RELATED"/>
    <property type="match status" value="1"/>
</dbReference>
<keyword evidence="2" id="KW-0472">Membrane</keyword>
<dbReference type="RefSeq" id="WP_216241997.1">
    <property type="nucleotide sequence ID" value="NZ_JABACJ020000010.1"/>
</dbReference>
<evidence type="ECO:0000256" key="1">
    <source>
        <dbReference type="SAM" id="Coils"/>
    </source>
</evidence>
<proteinExistence type="predicted"/>
<dbReference type="Pfam" id="PF13476">
    <property type="entry name" value="AAA_23"/>
    <property type="match status" value="1"/>
</dbReference>
<evidence type="ECO:0000259" key="3">
    <source>
        <dbReference type="Pfam" id="PF13476"/>
    </source>
</evidence>
<dbReference type="EMBL" id="JABACJ020000010">
    <property type="protein sequence ID" value="MBU3876465.1"/>
    <property type="molecule type" value="Genomic_DNA"/>
</dbReference>
<feature type="coiled-coil region" evidence="1">
    <location>
        <begin position="346"/>
        <end position="380"/>
    </location>
</feature>
<keyword evidence="5" id="KW-1185">Reference proteome</keyword>
<keyword evidence="2" id="KW-1133">Transmembrane helix</keyword>
<name>A0ABS6D4J8_9FIRM</name>
<keyword evidence="2" id="KW-0812">Transmembrane</keyword>
<evidence type="ECO:0000313" key="5">
    <source>
        <dbReference type="Proteomes" id="UP000723714"/>
    </source>
</evidence>
<keyword evidence="1" id="KW-0175">Coiled coil</keyword>
<dbReference type="InterPro" id="IPR038729">
    <property type="entry name" value="Rad50/SbcC_AAA"/>
</dbReference>
<feature type="coiled-coil region" evidence="1">
    <location>
        <begin position="173"/>
        <end position="232"/>
    </location>
</feature>
<dbReference type="Proteomes" id="UP000723714">
    <property type="component" value="Unassembled WGS sequence"/>
</dbReference>
<organism evidence="4 5">
    <name type="scientific">Faecalicatena faecalis</name>
    <dbReference type="NCBI Taxonomy" id="2726362"/>
    <lineage>
        <taxon>Bacteria</taxon>
        <taxon>Bacillati</taxon>
        <taxon>Bacillota</taxon>
        <taxon>Clostridia</taxon>
        <taxon>Lachnospirales</taxon>
        <taxon>Lachnospiraceae</taxon>
        <taxon>Faecalicatena</taxon>
    </lineage>
</organism>
<protein>
    <submittedName>
        <fullName evidence="4">AAA family ATPase</fullName>
    </submittedName>
</protein>
<evidence type="ECO:0000313" key="4">
    <source>
        <dbReference type="EMBL" id="MBU3876465.1"/>
    </source>
</evidence>
<comment type="caution">
    <text evidence="4">The sequence shown here is derived from an EMBL/GenBank/DDBJ whole genome shotgun (WGS) entry which is preliminary data.</text>
</comment>
<sequence length="536" mass="61256">MVIKELYIKNFGKFSNRQFLLKDGIQIFYGENEYGKSTIYAFIKAMLFGLERGRGRAAQNDEFSRYEPWENPNYYAGVMRFTSGGKTFRLERSFDRYTKSALLICEDDGEELSIEDGDLEMLLGGMTKESFENTIAVGQLLARPGQELAEELKNYAANYYETGSSTVDLGGALETLQNRRKSVEQEIKGLIDRQEEKKEIVRQECRYVTNDAQRLQTELEVNQEKLQKLRLVQKEESQDKKAEDVENIRGRNVVEEAGPGADTDNAKSWIALGGLGIAAGIAGRIWSAFTSSQGVFSGGAISVLAWIFLGIGILLVCLGGIKWLRGRRDGRKYQEPVQEKTVVELRPQTRTELQRLEWENDRIKAEFKEKQIRFQNLQEQLSELDMPGGKLKSLRTSAQALKLAEEKLLEASRNMTQGFGKLLNKKASHILEQITQGRYTKLLVDEQLNMTLFEDGRRIPIDRVSCGTIEQVYFALRMAAAEMLCEDPLPIIFDDAFAFYDEKRLKSTLKWLSEQQRQVIIFTCQKREQEILSRIV</sequence>
<feature type="domain" description="Rad50/SbcC-type AAA" evidence="3">
    <location>
        <begin position="5"/>
        <end position="220"/>
    </location>
</feature>
<feature type="transmembrane region" description="Helical" evidence="2">
    <location>
        <begin position="269"/>
        <end position="289"/>
    </location>
</feature>
<accession>A0ABS6D4J8</accession>
<reference evidence="4 5" key="1">
    <citation type="submission" date="2021-06" db="EMBL/GenBank/DDBJ databases">
        <title>Faecalicatena sp. nov. isolated from porcine feces.</title>
        <authorList>
            <person name="Oh B.S."/>
            <person name="Lee J.H."/>
        </authorList>
    </citation>
    <scope>NUCLEOTIDE SEQUENCE [LARGE SCALE GENOMIC DNA]</scope>
    <source>
        <strain evidence="4 5">AGMB00832</strain>
    </source>
</reference>